<dbReference type="Pfam" id="PF07238">
    <property type="entry name" value="PilZ"/>
    <property type="match status" value="1"/>
</dbReference>
<evidence type="ECO:0000313" key="9">
    <source>
        <dbReference type="Proteomes" id="UP001589865"/>
    </source>
</evidence>
<evidence type="ECO:0000256" key="3">
    <source>
        <dbReference type="PROSITE-ProRule" id="PRU00284"/>
    </source>
</evidence>
<sequence>MNTVPRAWKASWKAPWEILGRMGIVPRLLVASLLAVVLAVAAVQAWTLHLLALEEARMTRPEVVEELRLLRGVVLTHSLLVGAAVVVVVGLARWQILRSTVRPLSDLAHAVRDIAEGHLDRPAPCADRTDQLGEIGRAVELLRTGAGQSRQLEAQVAEERRAKDRRQEAMDRLTQDFGTSVSGVLRTLGSSAVGMREAAGGMADAAEHTRRDMLSTAEEAALSSESLATVAGATEELSASVGEISRQVAHAAQAAHDAVAQARSADTTVQSLSEAAAQIGEVVRLISDIAGQTNLLALNATIEAARAGEAGKGFAVVAGEVKQLAAQTAQATSRIGSQVTAIQNSTGEVVGTVRGMAAAIDRVSEVAAAIAVAVEEQGASTREIAAQVQNVARTTDRATGAMRDVSLMAERSGSTSQMVLGTAGEVADVSRTLQEEVDHFLDAMRRSQNAKDRRRYERIPGSGHVAGLRCARRGTVQASIIDVSLGGVALRCAWPCEQGDEILVGLPGDGAPVSARVVGARDGVLAVAFRQDPDSTARITRALAMIAPEAAAA</sequence>
<dbReference type="EMBL" id="JBHLUN010000017">
    <property type="protein sequence ID" value="MFC0410757.1"/>
    <property type="molecule type" value="Genomic_DNA"/>
</dbReference>
<gene>
    <name evidence="8" type="ORF">ACFFGY_21120</name>
</gene>
<dbReference type="Gene3D" id="2.40.10.220">
    <property type="entry name" value="predicted glycosyltransferase like domains"/>
    <property type="match status" value="1"/>
</dbReference>
<evidence type="ECO:0000259" key="7">
    <source>
        <dbReference type="PROSITE" id="PS50885"/>
    </source>
</evidence>
<dbReference type="Gene3D" id="1.10.287.950">
    <property type="entry name" value="Methyl-accepting chemotaxis protein"/>
    <property type="match status" value="1"/>
</dbReference>
<evidence type="ECO:0000256" key="1">
    <source>
        <dbReference type="ARBA" id="ARBA00023224"/>
    </source>
</evidence>
<dbReference type="Pfam" id="PF00672">
    <property type="entry name" value="HAMP"/>
    <property type="match status" value="1"/>
</dbReference>
<dbReference type="Pfam" id="PF00015">
    <property type="entry name" value="MCPsignal"/>
    <property type="match status" value="1"/>
</dbReference>
<dbReference type="SUPFAM" id="SSF158472">
    <property type="entry name" value="HAMP domain-like"/>
    <property type="match status" value="1"/>
</dbReference>
<dbReference type="PROSITE" id="PS50111">
    <property type="entry name" value="CHEMOTAXIS_TRANSDUC_2"/>
    <property type="match status" value="1"/>
</dbReference>
<reference evidence="8 9" key="1">
    <citation type="submission" date="2024-09" db="EMBL/GenBank/DDBJ databases">
        <authorList>
            <person name="Sun Q."/>
            <person name="Mori K."/>
        </authorList>
    </citation>
    <scope>NUCLEOTIDE SEQUENCE [LARGE SCALE GENOMIC DNA]</scope>
    <source>
        <strain evidence="8 9">TBRC 5777</strain>
    </source>
</reference>
<dbReference type="SUPFAM" id="SSF141371">
    <property type="entry name" value="PilZ domain-like"/>
    <property type="match status" value="1"/>
</dbReference>
<feature type="coiled-coil region" evidence="4">
    <location>
        <begin position="149"/>
        <end position="176"/>
    </location>
</feature>
<keyword evidence="5" id="KW-0812">Transmembrane</keyword>
<dbReference type="InterPro" id="IPR009875">
    <property type="entry name" value="PilZ_domain"/>
</dbReference>
<dbReference type="CDD" id="cd06225">
    <property type="entry name" value="HAMP"/>
    <property type="match status" value="1"/>
</dbReference>
<dbReference type="Gene3D" id="6.10.340.10">
    <property type="match status" value="1"/>
</dbReference>
<evidence type="ECO:0000259" key="6">
    <source>
        <dbReference type="PROSITE" id="PS50111"/>
    </source>
</evidence>
<evidence type="ECO:0000313" key="8">
    <source>
        <dbReference type="EMBL" id="MFC0410757.1"/>
    </source>
</evidence>
<name>A0ABV6JYF1_9PROT</name>
<keyword evidence="1 3" id="KW-0807">Transducer</keyword>
<dbReference type="InterPro" id="IPR003660">
    <property type="entry name" value="HAMP_dom"/>
</dbReference>
<dbReference type="Proteomes" id="UP001589865">
    <property type="component" value="Unassembled WGS sequence"/>
</dbReference>
<dbReference type="PROSITE" id="PS50885">
    <property type="entry name" value="HAMP"/>
    <property type="match status" value="1"/>
</dbReference>
<organism evidence="8 9">
    <name type="scientific">Roseomonas elaeocarpi</name>
    <dbReference type="NCBI Taxonomy" id="907779"/>
    <lineage>
        <taxon>Bacteria</taxon>
        <taxon>Pseudomonadati</taxon>
        <taxon>Pseudomonadota</taxon>
        <taxon>Alphaproteobacteria</taxon>
        <taxon>Acetobacterales</taxon>
        <taxon>Roseomonadaceae</taxon>
        <taxon>Roseomonas</taxon>
    </lineage>
</organism>
<keyword evidence="9" id="KW-1185">Reference proteome</keyword>
<dbReference type="PANTHER" id="PTHR32089">
    <property type="entry name" value="METHYL-ACCEPTING CHEMOTAXIS PROTEIN MCPB"/>
    <property type="match status" value="1"/>
</dbReference>
<dbReference type="RefSeq" id="WP_377046512.1">
    <property type="nucleotide sequence ID" value="NZ_JBHLUN010000017.1"/>
</dbReference>
<keyword evidence="5" id="KW-0472">Membrane</keyword>
<dbReference type="SMART" id="SM00283">
    <property type="entry name" value="MA"/>
    <property type="match status" value="1"/>
</dbReference>
<feature type="domain" description="Methyl-accepting transducer" evidence="6">
    <location>
        <begin position="191"/>
        <end position="413"/>
    </location>
</feature>
<comment type="similarity">
    <text evidence="2">Belongs to the methyl-accepting chemotaxis (MCP) protein family.</text>
</comment>
<feature type="transmembrane region" description="Helical" evidence="5">
    <location>
        <begin position="69"/>
        <end position="92"/>
    </location>
</feature>
<evidence type="ECO:0000256" key="5">
    <source>
        <dbReference type="SAM" id="Phobius"/>
    </source>
</evidence>
<evidence type="ECO:0000256" key="4">
    <source>
        <dbReference type="SAM" id="Coils"/>
    </source>
</evidence>
<dbReference type="SMART" id="SM00304">
    <property type="entry name" value="HAMP"/>
    <property type="match status" value="1"/>
</dbReference>
<proteinExistence type="inferred from homology"/>
<accession>A0ABV6JYF1</accession>
<protein>
    <submittedName>
        <fullName evidence="8">Methyl-accepting chemotaxis protein</fullName>
    </submittedName>
</protein>
<keyword evidence="4" id="KW-0175">Coiled coil</keyword>
<dbReference type="SUPFAM" id="SSF58104">
    <property type="entry name" value="Methyl-accepting chemotaxis protein (MCP) signaling domain"/>
    <property type="match status" value="1"/>
</dbReference>
<evidence type="ECO:0000256" key="2">
    <source>
        <dbReference type="ARBA" id="ARBA00029447"/>
    </source>
</evidence>
<keyword evidence="5" id="KW-1133">Transmembrane helix</keyword>
<comment type="caution">
    <text evidence="8">The sequence shown here is derived from an EMBL/GenBank/DDBJ whole genome shotgun (WGS) entry which is preliminary data.</text>
</comment>
<dbReference type="InterPro" id="IPR004089">
    <property type="entry name" value="MCPsignal_dom"/>
</dbReference>
<dbReference type="PANTHER" id="PTHR32089:SF112">
    <property type="entry name" value="LYSOZYME-LIKE PROTEIN-RELATED"/>
    <property type="match status" value="1"/>
</dbReference>
<feature type="domain" description="HAMP" evidence="7">
    <location>
        <begin position="98"/>
        <end position="151"/>
    </location>
</feature>